<evidence type="ECO:0000313" key="3">
    <source>
        <dbReference type="Proteomes" id="UP001162131"/>
    </source>
</evidence>
<organism evidence="2 3">
    <name type="scientific">Blepharisma stoltei</name>
    <dbReference type="NCBI Taxonomy" id="1481888"/>
    <lineage>
        <taxon>Eukaryota</taxon>
        <taxon>Sar</taxon>
        <taxon>Alveolata</taxon>
        <taxon>Ciliophora</taxon>
        <taxon>Postciliodesmatophora</taxon>
        <taxon>Heterotrichea</taxon>
        <taxon>Heterotrichida</taxon>
        <taxon>Blepharismidae</taxon>
        <taxon>Blepharisma</taxon>
    </lineage>
</organism>
<dbReference type="AlphaFoldDB" id="A0AAU9JJ50"/>
<gene>
    <name evidence="2" type="ORF">BSTOLATCC_MIC34174</name>
</gene>
<evidence type="ECO:0000313" key="2">
    <source>
        <dbReference type="EMBL" id="CAG9323525.1"/>
    </source>
</evidence>
<accession>A0AAU9JJ50</accession>
<dbReference type="Gene3D" id="1.20.120.900">
    <property type="entry name" value="Pex19, mPTS binding domain"/>
    <property type="match status" value="1"/>
</dbReference>
<dbReference type="InterPro" id="IPR006708">
    <property type="entry name" value="Pex19"/>
</dbReference>
<dbReference type="EMBL" id="CAJZBQ010000034">
    <property type="protein sequence ID" value="CAG9323525.1"/>
    <property type="molecule type" value="Genomic_DNA"/>
</dbReference>
<keyword evidence="3" id="KW-1185">Reference proteome</keyword>
<name>A0AAU9JJ50_9CILI</name>
<comment type="caution">
    <text evidence="2">The sequence shown here is derived from an EMBL/GenBank/DDBJ whole genome shotgun (WGS) entry which is preliminary data.</text>
</comment>
<feature type="compositionally biased region" description="Basic and acidic residues" evidence="1">
    <location>
        <begin position="1"/>
        <end position="38"/>
    </location>
</feature>
<dbReference type="InterPro" id="IPR038322">
    <property type="entry name" value="Pex19_C_sf"/>
</dbReference>
<dbReference type="GO" id="GO:0005777">
    <property type="term" value="C:peroxisome"/>
    <property type="evidence" value="ECO:0007669"/>
    <property type="project" value="InterPro"/>
</dbReference>
<dbReference type="Pfam" id="PF04614">
    <property type="entry name" value="Pex19"/>
    <property type="match status" value="1"/>
</dbReference>
<feature type="region of interest" description="Disordered" evidence="1">
    <location>
        <begin position="1"/>
        <end position="41"/>
    </location>
</feature>
<reference evidence="2" key="1">
    <citation type="submission" date="2021-09" db="EMBL/GenBank/DDBJ databases">
        <authorList>
            <consortium name="AG Swart"/>
            <person name="Singh M."/>
            <person name="Singh A."/>
            <person name="Seah K."/>
            <person name="Emmerich C."/>
        </authorList>
    </citation>
    <scope>NUCLEOTIDE SEQUENCE</scope>
    <source>
        <strain evidence="2">ATCC30299</strain>
    </source>
</reference>
<dbReference type="Proteomes" id="UP001162131">
    <property type="component" value="Unassembled WGS sequence"/>
</dbReference>
<sequence length="165" mass="19063">MAESPDKALEPSSKETEEHKNEEKKTENAPQAQEKDLESVGELVWGDIPDMPGIENAFDSLVLELREEIEKLNENLFGDEGSEEAIGEYMVETRDKLREYIDQKRNELSSEDLESYSSQLDLYSRICEDIDNRRHKEAMKLIDKLSEYGELPDELKSTKEECVIM</sequence>
<proteinExistence type="predicted"/>
<evidence type="ECO:0000256" key="1">
    <source>
        <dbReference type="SAM" id="MobiDB-lite"/>
    </source>
</evidence>
<protein>
    <submittedName>
        <fullName evidence="2">Uncharacterized protein</fullName>
    </submittedName>
</protein>